<dbReference type="SUPFAM" id="SSF49373">
    <property type="entry name" value="Invasin/intimin cell-adhesion fragments"/>
    <property type="match status" value="1"/>
</dbReference>
<dbReference type="InterPro" id="IPR003343">
    <property type="entry name" value="Big_2"/>
</dbReference>
<protein>
    <submittedName>
        <fullName evidence="3">Ig-like domain-containing protein</fullName>
    </submittedName>
</protein>
<sequence length="507" mass="54976">MKKSFYLLMSAAVLLLFAAGCAKDIPVEQVSVEPQEVTLALGESVILSVTVLPEDADYELAFSSNNEEVATVSAEGEVEALAEGEAVITVKAGSLSATCAVTVIIPTLEVSPSLEELVFEGVRTRTQEFAVTTTATEWTAEPDADWIGIEYTDGGFVVTAAANISMKQAREGNVTVSAEGYESVVIPVKQAEMKMYIGGNDNSTACYWLNGEQISIVGDGWVGASWVTDIYVEKDGTVHCAGREGLAASFAAYWSEEMGWNMFQPYSNCNGNANGVTVDEETGDVYVSAYHYFQNADWTQTTVSGYHKNMTWYPLTNEEVGYSQSGAIAFQDGNLYMVLQESGAWYYLVNDERHELDYLGEGNYPSCMFVKGEDVYVGGWYLTQDGGEYIYAPCYWKNGEGVELALEYGCPYDIYVDEEDNVWLAGSKGPGLDRCAAYWKNNEPSVDVSSYANGCAVSIDVIDGNIIIAGFEGAYPGNSVLKYWINGEETAISDGSTSCAGEATVII</sequence>
<keyword evidence="1" id="KW-0732">Signal</keyword>
<dbReference type="AlphaFoldDB" id="A0A9D9NHL7"/>
<name>A0A9D9NHL7_9BACT</name>
<reference evidence="3" key="2">
    <citation type="journal article" date="2021" name="PeerJ">
        <title>Extensive microbial diversity within the chicken gut microbiome revealed by metagenomics and culture.</title>
        <authorList>
            <person name="Gilroy R."/>
            <person name="Ravi A."/>
            <person name="Getino M."/>
            <person name="Pursley I."/>
            <person name="Horton D.L."/>
            <person name="Alikhan N.F."/>
            <person name="Baker D."/>
            <person name="Gharbi K."/>
            <person name="Hall N."/>
            <person name="Watson M."/>
            <person name="Adriaenssens E.M."/>
            <person name="Foster-Nyarko E."/>
            <person name="Jarju S."/>
            <person name="Secka A."/>
            <person name="Antonio M."/>
            <person name="Oren A."/>
            <person name="Chaudhuri R.R."/>
            <person name="La Ragione R."/>
            <person name="Hildebrand F."/>
            <person name="Pallen M.J."/>
        </authorList>
    </citation>
    <scope>NUCLEOTIDE SEQUENCE</scope>
    <source>
        <strain evidence="3">B1-8020</strain>
    </source>
</reference>
<evidence type="ECO:0000259" key="2">
    <source>
        <dbReference type="SMART" id="SM00635"/>
    </source>
</evidence>
<dbReference type="SUPFAM" id="SSF63829">
    <property type="entry name" value="Calcium-dependent phosphotriesterase"/>
    <property type="match status" value="1"/>
</dbReference>
<evidence type="ECO:0000256" key="1">
    <source>
        <dbReference type="SAM" id="SignalP"/>
    </source>
</evidence>
<dbReference type="InterPro" id="IPR013783">
    <property type="entry name" value="Ig-like_fold"/>
</dbReference>
<evidence type="ECO:0000313" key="4">
    <source>
        <dbReference type="Proteomes" id="UP000823604"/>
    </source>
</evidence>
<dbReference type="Gene3D" id="2.60.40.10">
    <property type="entry name" value="Immunoglobulins"/>
    <property type="match status" value="1"/>
</dbReference>
<dbReference type="PROSITE" id="PS51257">
    <property type="entry name" value="PROKAR_LIPOPROTEIN"/>
    <property type="match status" value="1"/>
</dbReference>
<evidence type="ECO:0000313" key="3">
    <source>
        <dbReference type="EMBL" id="MBO8473418.1"/>
    </source>
</evidence>
<comment type="caution">
    <text evidence="3">The sequence shown here is derived from an EMBL/GenBank/DDBJ whole genome shotgun (WGS) entry which is preliminary data.</text>
</comment>
<dbReference type="Proteomes" id="UP000823604">
    <property type="component" value="Unassembled WGS sequence"/>
</dbReference>
<gene>
    <name evidence="3" type="ORF">IAB81_07300</name>
</gene>
<dbReference type="EMBL" id="JADIMA010000070">
    <property type="protein sequence ID" value="MBO8473418.1"/>
    <property type="molecule type" value="Genomic_DNA"/>
</dbReference>
<proteinExistence type="predicted"/>
<feature type="signal peptide" evidence="1">
    <location>
        <begin position="1"/>
        <end position="22"/>
    </location>
</feature>
<dbReference type="Gene3D" id="2.60.40.1080">
    <property type="match status" value="1"/>
</dbReference>
<dbReference type="InterPro" id="IPR008964">
    <property type="entry name" value="Invasin/intimin_cell_adhesion"/>
</dbReference>
<feature type="chain" id="PRO_5038933801" evidence="1">
    <location>
        <begin position="23"/>
        <end position="507"/>
    </location>
</feature>
<dbReference type="Pfam" id="PF02368">
    <property type="entry name" value="Big_2"/>
    <property type="match status" value="1"/>
</dbReference>
<organism evidence="3 4">
    <name type="scientific">Candidatus Merdivivens pullicola</name>
    <dbReference type="NCBI Taxonomy" id="2840872"/>
    <lineage>
        <taxon>Bacteria</taxon>
        <taxon>Pseudomonadati</taxon>
        <taxon>Bacteroidota</taxon>
        <taxon>Bacteroidia</taxon>
        <taxon>Bacteroidales</taxon>
        <taxon>Muribaculaceae</taxon>
        <taxon>Muribaculaceae incertae sedis</taxon>
        <taxon>Candidatus Merdivivens</taxon>
    </lineage>
</organism>
<accession>A0A9D9NHL7</accession>
<dbReference type="Pfam" id="PF13004">
    <property type="entry name" value="BACON"/>
    <property type="match status" value="1"/>
</dbReference>
<reference evidence="3" key="1">
    <citation type="submission" date="2020-10" db="EMBL/GenBank/DDBJ databases">
        <authorList>
            <person name="Gilroy R."/>
        </authorList>
    </citation>
    <scope>NUCLEOTIDE SEQUENCE</scope>
    <source>
        <strain evidence="3">B1-8020</strain>
    </source>
</reference>
<dbReference type="InterPro" id="IPR024361">
    <property type="entry name" value="BACON"/>
</dbReference>
<dbReference type="SMART" id="SM00635">
    <property type="entry name" value="BID_2"/>
    <property type="match status" value="1"/>
</dbReference>
<feature type="domain" description="BIG2" evidence="2">
    <location>
        <begin position="26"/>
        <end position="102"/>
    </location>
</feature>